<feature type="transmembrane region" description="Helical" evidence="1">
    <location>
        <begin position="133"/>
        <end position="160"/>
    </location>
</feature>
<keyword evidence="3" id="KW-1185">Reference proteome</keyword>
<protein>
    <submittedName>
        <fullName evidence="2">Peptidase M50</fullName>
    </submittedName>
</protein>
<keyword evidence="1" id="KW-0472">Membrane</keyword>
<dbReference type="AlphaFoldDB" id="A0A1W6P2D7"/>
<feature type="transmembrane region" description="Helical" evidence="1">
    <location>
        <begin position="53"/>
        <end position="71"/>
    </location>
</feature>
<feature type="transmembrane region" description="Helical" evidence="1">
    <location>
        <begin position="12"/>
        <end position="33"/>
    </location>
</feature>
<evidence type="ECO:0000313" key="2">
    <source>
        <dbReference type="EMBL" id="ARO15593.1"/>
    </source>
</evidence>
<dbReference type="KEGG" id="kro:BVG79_02253"/>
<evidence type="ECO:0000313" key="3">
    <source>
        <dbReference type="Proteomes" id="UP000242447"/>
    </source>
</evidence>
<organism evidence="2 3">
    <name type="scientific">Ketogulonicigenium robustum</name>
    <dbReference type="NCBI Taxonomy" id="92947"/>
    <lineage>
        <taxon>Bacteria</taxon>
        <taxon>Pseudomonadati</taxon>
        <taxon>Pseudomonadota</taxon>
        <taxon>Alphaproteobacteria</taxon>
        <taxon>Rhodobacterales</taxon>
        <taxon>Roseobacteraceae</taxon>
        <taxon>Ketogulonicigenium</taxon>
    </lineage>
</organism>
<dbReference type="Proteomes" id="UP000242447">
    <property type="component" value="Chromosome"/>
</dbReference>
<feature type="transmembrane region" description="Helical" evidence="1">
    <location>
        <begin position="92"/>
        <end position="113"/>
    </location>
</feature>
<gene>
    <name evidence="2" type="ORF">BVG79_02253</name>
</gene>
<keyword evidence="1" id="KW-0812">Transmembrane</keyword>
<dbReference type="EMBL" id="CP019937">
    <property type="protein sequence ID" value="ARO15593.1"/>
    <property type="molecule type" value="Genomic_DNA"/>
</dbReference>
<dbReference type="RefSeq" id="WP_085786966.1">
    <property type="nucleotide sequence ID" value="NZ_CP019937.1"/>
</dbReference>
<keyword evidence="1" id="KW-1133">Transmembrane helix</keyword>
<name>A0A1W6P2D7_9RHOB</name>
<sequence length="206" mass="21984">MIPALDLTVWQIFLRATGGLVAIGVFGAALAWMFKLLGDEGPVLDGRGHPSPVLHTGWLAWVGTVIVRFGWAKPLDVDPRLLRGGPLGTAAAVVAAMAVLVALGNLALFLSPYPVRFFPPPFGIGVQNWLTTLAPICALTVLMNLIPLPPFAAGYVLKAYAPRVYNRLPPDWLIGFAVIAAIYMMRPIGAQGLLLQLASLLLSGRL</sequence>
<dbReference type="STRING" id="92947.BVG79_02253"/>
<evidence type="ECO:0000256" key="1">
    <source>
        <dbReference type="SAM" id="Phobius"/>
    </source>
</evidence>
<accession>A0A1W6P2D7</accession>
<dbReference type="OrthoDB" id="9800627at2"/>
<feature type="transmembrane region" description="Helical" evidence="1">
    <location>
        <begin position="172"/>
        <end position="198"/>
    </location>
</feature>
<reference evidence="2 3" key="1">
    <citation type="submission" date="2017-02" db="EMBL/GenBank/DDBJ databases">
        <title>Ketogulonicigenium robustum SPU B003 Genome sequencing and assembly.</title>
        <authorList>
            <person name="Li Y."/>
            <person name="Liu L."/>
            <person name="Wang C."/>
            <person name="Zhang M."/>
            <person name="Zhang T."/>
            <person name="Zhang Y."/>
        </authorList>
    </citation>
    <scope>NUCLEOTIDE SEQUENCE [LARGE SCALE GENOMIC DNA]</scope>
    <source>
        <strain evidence="2 3">SPU_B003</strain>
    </source>
</reference>
<proteinExistence type="predicted"/>